<dbReference type="Gene3D" id="4.10.1000.10">
    <property type="entry name" value="Zinc finger, CCCH-type"/>
    <property type="match status" value="1"/>
</dbReference>
<dbReference type="PANTHER" id="PTHR10887">
    <property type="entry name" value="DNA2/NAM7 HELICASE FAMILY"/>
    <property type="match status" value="1"/>
</dbReference>
<feature type="domain" description="C3H1-type" evidence="7">
    <location>
        <begin position="3"/>
        <end position="30"/>
    </location>
</feature>
<sequence length="1181" mass="132620">MSSRSVNPCFKFAKGKCTFGAKCHYSHSKEDQRKTHKGTKRAQHPSGQRPCTSFATTGGCRYGDKCRFSHDLTVQNDATDIENVSQAAFRTWRYLVPTKTSVTTHLGFELTQFFQQALDLINGDPGIRQEVIGKLASEGGLQWVHELTSQDMKSLPELRQREVFSTQILPFFCSISHPSVLASAVLEQSVGTIFNFLFGVHGQRAIKLFDAIVNLLSSSMLDHGSPSLVGERQMTAVTAVLSKIIHVNGTAQVIERFHPIVEALSHMLEKPSASGPDMSMYQAKKHLRRIQLRLSIGRTMPHSQLATNADLFQPTFTVDRDPPGTLSIQGRRHDNDSQEICEIRIMPTSQELQSSRMEYLPPNDPGQLHLPGLHGLLDRQFRLVREDTVGQLRDAVRHEFEQLHAEGPVTQLLKQHRARVYTYYGVAVTDFAVDRWKGLEFAVGFEQPAIVRNLSAKERREWWEVSRRLEGDSLVCLLDSESSVVFCSVSQQRESRAPVRKDKDKPLQSKLPLSESWNLYENSARAHVVLHLVRPDPSNVSQLFDWYLPGFRTGKKVLVEFPGVLLPSFQPTLLALQEMIKTADLPFAELIAPTMASSSNLIELPAPAYTAKAGFRFDLRSAMRSGESLYMSPREPFDKLALQQGSSLDESQAGALVDALSRGLALIQGPPGTGKSYTGVALIKVLLDSAAEADLGPIVCVCYTNHALDQLLEHLVDHQITKIVRIGSQSKSEKLQSLNLRVVVQQMEPTKMEKRRRWELNNSLNDEEEEIGGLVARLTDAASWTTIKEHLRVRWPQHHNQLFGGEDEDGFEIVHHHPERIIADWLRRCSKHSTLQGPRPLSQLRYSRLKYMSASESRTLHQSWISEVKNGLQRNLLIAYSSYEITKKSLNQLRNELSLRCLQQANVIGVTTTGLAKNIDLLRRLQAKVLVCEEAGEVLEAHILTALLPSIEHAILIGDHLQLRPKIQNYDLSQESLRGAKYSLDTSLFERLVEPKLTNVNRLPFSTLSVQRRMHPSIAALVKDTLYPKLTDHPSVQTYPVVPGVSKRLFWLDHSEPETGLDPQQMTATSYTNDFEVEMTAALVSHLVRQGVYKVNDIAVLTPYLGQLRKFKKRLADSFEIVINDLDLEELGKEGEEFHGKSSPTPVSKTTLLQTLKVATVDNFQGNEAAVVVISLVRSND</sequence>
<evidence type="ECO:0000256" key="4">
    <source>
        <dbReference type="ARBA" id="ARBA00022833"/>
    </source>
</evidence>
<keyword evidence="3" id="KW-0067">ATP-binding</keyword>
<dbReference type="Pfam" id="PF18044">
    <property type="entry name" value="zf-CCCH_4"/>
    <property type="match status" value="1"/>
</dbReference>
<dbReference type="InterPro" id="IPR027417">
    <property type="entry name" value="P-loop_NTPase"/>
</dbReference>
<feature type="region of interest" description="Disordered" evidence="6">
    <location>
        <begin position="30"/>
        <end position="50"/>
    </location>
</feature>
<dbReference type="EMBL" id="JAVRRA010008214">
    <property type="protein sequence ID" value="KAK5257535.1"/>
    <property type="molecule type" value="Genomic_DNA"/>
</dbReference>
<reference evidence="8 9" key="1">
    <citation type="submission" date="2023-08" db="EMBL/GenBank/DDBJ databases">
        <title>Black Yeasts Isolated from many extreme environments.</title>
        <authorList>
            <person name="Coleine C."/>
            <person name="Stajich J.E."/>
            <person name="Selbmann L."/>
        </authorList>
    </citation>
    <scope>NUCLEOTIDE SEQUENCE [LARGE SCALE GENOMIC DNA]</scope>
    <source>
        <strain evidence="8 9">CCFEE 536</strain>
    </source>
</reference>
<feature type="zinc finger region" description="C3H1-type" evidence="5">
    <location>
        <begin position="3"/>
        <end position="30"/>
    </location>
</feature>
<dbReference type="InterPro" id="IPR041679">
    <property type="entry name" value="DNA2/NAM7-like_C"/>
</dbReference>
<dbReference type="PANTHER" id="PTHR10887:SF445">
    <property type="entry name" value="NFX1-TYPE ZINC FINGER-CONTAINING PROTEIN 1"/>
    <property type="match status" value="1"/>
</dbReference>
<name>A0ABR0M0A3_9PEZI</name>
<dbReference type="Pfam" id="PF13086">
    <property type="entry name" value="AAA_11"/>
    <property type="match status" value="1"/>
</dbReference>
<proteinExistence type="predicted"/>
<evidence type="ECO:0000256" key="3">
    <source>
        <dbReference type="ARBA" id="ARBA00022806"/>
    </source>
</evidence>
<evidence type="ECO:0000256" key="1">
    <source>
        <dbReference type="ARBA" id="ARBA00022723"/>
    </source>
</evidence>
<comment type="caution">
    <text evidence="8">The sequence shown here is derived from an EMBL/GenBank/DDBJ whole genome shotgun (WGS) entry which is preliminary data.</text>
</comment>
<protein>
    <recommendedName>
        <fullName evidence="7">C3H1-type domain-containing protein</fullName>
    </recommendedName>
</protein>
<dbReference type="InterPro" id="IPR041367">
    <property type="entry name" value="Znf-CCCH_4"/>
</dbReference>
<dbReference type="CDD" id="cd17936">
    <property type="entry name" value="EEXXEc_NFX1"/>
    <property type="match status" value="1"/>
</dbReference>
<dbReference type="SMART" id="SM00356">
    <property type="entry name" value="ZnF_C3H1"/>
    <property type="match status" value="2"/>
</dbReference>
<keyword evidence="1 5" id="KW-0479">Metal-binding</keyword>
<evidence type="ECO:0000256" key="6">
    <source>
        <dbReference type="SAM" id="MobiDB-lite"/>
    </source>
</evidence>
<dbReference type="InterPro" id="IPR045055">
    <property type="entry name" value="DNA2/NAM7-like"/>
</dbReference>
<keyword evidence="3" id="KW-0547">Nucleotide-binding</keyword>
<keyword evidence="3" id="KW-0378">Hydrolase</keyword>
<accession>A0ABR0M0A3</accession>
<dbReference type="SUPFAM" id="SSF90229">
    <property type="entry name" value="CCCH zinc finger"/>
    <property type="match status" value="1"/>
</dbReference>
<dbReference type="Gene3D" id="3.40.50.300">
    <property type="entry name" value="P-loop containing nucleotide triphosphate hydrolases"/>
    <property type="match status" value="2"/>
</dbReference>
<dbReference type="InterPro" id="IPR047187">
    <property type="entry name" value="SF1_C_Upf1"/>
</dbReference>
<keyword evidence="9" id="KW-1185">Reference proteome</keyword>
<keyword evidence="4 5" id="KW-0862">Zinc</keyword>
<evidence type="ECO:0000313" key="8">
    <source>
        <dbReference type="EMBL" id="KAK5257535.1"/>
    </source>
</evidence>
<evidence type="ECO:0000259" key="7">
    <source>
        <dbReference type="PROSITE" id="PS50103"/>
    </source>
</evidence>
<dbReference type="PROSITE" id="PS50103">
    <property type="entry name" value="ZF_C3H1"/>
    <property type="match status" value="2"/>
</dbReference>
<dbReference type="InterPro" id="IPR041677">
    <property type="entry name" value="DNA2/NAM7_AAA_11"/>
</dbReference>
<keyword evidence="2 5" id="KW-0863">Zinc-finger</keyword>
<evidence type="ECO:0000256" key="5">
    <source>
        <dbReference type="PROSITE-ProRule" id="PRU00723"/>
    </source>
</evidence>
<feature type="zinc finger region" description="C3H1-type" evidence="5">
    <location>
        <begin position="45"/>
        <end position="73"/>
    </location>
</feature>
<dbReference type="InterPro" id="IPR036855">
    <property type="entry name" value="Znf_CCCH_sf"/>
</dbReference>
<keyword evidence="3" id="KW-0347">Helicase</keyword>
<evidence type="ECO:0000256" key="2">
    <source>
        <dbReference type="ARBA" id="ARBA00022771"/>
    </source>
</evidence>
<organism evidence="8 9">
    <name type="scientific">Cryomyces antarcticus</name>
    <dbReference type="NCBI Taxonomy" id="329879"/>
    <lineage>
        <taxon>Eukaryota</taxon>
        <taxon>Fungi</taxon>
        <taxon>Dikarya</taxon>
        <taxon>Ascomycota</taxon>
        <taxon>Pezizomycotina</taxon>
        <taxon>Dothideomycetes</taxon>
        <taxon>Dothideomycetes incertae sedis</taxon>
        <taxon>Cryomyces</taxon>
    </lineage>
</organism>
<gene>
    <name evidence="8" type="ORF">LTR16_000359</name>
</gene>
<dbReference type="Proteomes" id="UP001357485">
    <property type="component" value="Unassembled WGS sequence"/>
</dbReference>
<dbReference type="SUPFAM" id="SSF52540">
    <property type="entry name" value="P-loop containing nucleoside triphosphate hydrolases"/>
    <property type="match status" value="1"/>
</dbReference>
<feature type="domain" description="C3H1-type" evidence="7">
    <location>
        <begin position="45"/>
        <end position="73"/>
    </location>
</feature>
<dbReference type="CDD" id="cd18808">
    <property type="entry name" value="SF1_C_Upf1"/>
    <property type="match status" value="1"/>
</dbReference>
<dbReference type="Pfam" id="PF13087">
    <property type="entry name" value="AAA_12"/>
    <property type="match status" value="1"/>
</dbReference>
<evidence type="ECO:0000313" key="9">
    <source>
        <dbReference type="Proteomes" id="UP001357485"/>
    </source>
</evidence>
<dbReference type="InterPro" id="IPR000571">
    <property type="entry name" value="Znf_CCCH"/>
</dbReference>
<feature type="compositionally biased region" description="Basic residues" evidence="6">
    <location>
        <begin position="34"/>
        <end position="43"/>
    </location>
</feature>